<sequence>MARTPSNMLPLGTIAPHFELEDVTTGKKIQLSSIPQHPATVIMFICNHCPFVKHISDELTRLANDYIPKGVRFLAINSNDVENYPEDSPENMIQTAKANQYPFPYLFDETQDVARAYKAACTPDFFIFDYDLSLAYRGQLDDSRPSNDIPVTGNSIRQALDCLLNDKPLDFEQKPSLGCNIKWKSK</sequence>
<dbReference type="CDD" id="cd02969">
    <property type="entry name" value="PRX_like1"/>
    <property type="match status" value="1"/>
</dbReference>
<dbReference type="InterPro" id="IPR013766">
    <property type="entry name" value="Thioredoxin_domain"/>
</dbReference>
<dbReference type="GO" id="GO:0016491">
    <property type="term" value="F:oxidoreductase activity"/>
    <property type="evidence" value="ECO:0007669"/>
    <property type="project" value="InterPro"/>
</dbReference>
<proteinExistence type="predicted"/>
<comment type="caution">
    <text evidence="2">The sequence shown here is derived from an EMBL/GenBank/DDBJ whole genome shotgun (WGS) entry which is preliminary data.</text>
</comment>
<evidence type="ECO:0000313" key="2">
    <source>
        <dbReference type="EMBL" id="KGP63864.1"/>
    </source>
</evidence>
<feature type="domain" description="Thioredoxin" evidence="1">
    <location>
        <begin position="9"/>
        <end position="165"/>
    </location>
</feature>
<evidence type="ECO:0000259" key="1">
    <source>
        <dbReference type="PROSITE" id="PS51352"/>
    </source>
</evidence>
<dbReference type="RefSeq" id="WP_035887867.1">
    <property type="nucleotide sequence ID" value="NZ_JNCF01000009.1"/>
</dbReference>
<dbReference type="SUPFAM" id="SSF52833">
    <property type="entry name" value="Thioredoxin-like"/>
    <property type="match status" value="1"/>
</dbReference>
<dbReference type="PANTHER" id="PTHR43640">
    <property type="entry name" value="OS07G0260300 PROTEIN"/>
    <property type="match status" value="1"/>
</dbReference>
<dbReference type="InterPro" id="IPR000866">
    <property type="entry name" value="AhpC/TSA"/>
</dbReference>
<dbReference type="PANTHER" id="PTHR43640:SF1">
    <property type="entry name" value="THIOREDOXIN-DEPENDENT PEROXIREDOXIN"/>
    <property type="match status" value="1"/>
</dbReference>
<dbReference type="PROSITE" id="PS51352">
    <property type="entry name" value="THIOREDOXIN_2"/>
    <property type="match status" value="1"/>
</dbReference>
<dbReference type="InterPro" id="IPR036249">
    <property type="entry name" value="Thioredoxin-like_sf"/>
</dbReference>
<keyword evidence="3" id="KW-1185">Reference proteome</keyword>
<accession>A0A0A2SWS5</accession>
<dbReference type="AlphaFoldDB" id="A0A0A2SWS5"/>
<name>A0A0A2SWS5_9GAMM</name>
<organism evidence="2 3">
    <name type="scientific">Legionella norrlandica</name>
    <dbReference type="NCBI Taxonomy" id="1498499"/>
    <lineage>
        <taxon>Bacteria</taxon>
        <taxon>Pseudomonadati</taxon>
        <taxon>Pseudomonadota</taxon>
        <taxon>Gammaproteobacteria</taxon>
        <taxon>Legionellales</taxon>
        <taxon>Legionellaceae</taxon>
        <taxon>Legionella</taxon>
    </lineage>
</organism>
<dbReference type="Proteomes" id="UP000054422">
    <property type="component" value="Unassembled WGS sequence"/>
</dbReference>
<dbReference type="Gene3D" id="3.40.30.10">
    <property type="entry name" value="Glutaredoxin"/>
    <property type="match status" value="1"/>
</dbReference>
<gene>
    <name evidence="2" type="ORF">EP47_12620</name>
</gene>
<reference evidence="2 3" key="1">
    <citation type="submission" date="2014-05" db="EMBL/GenBank/DDBJ databases">
        <authorList>
            <person name="Rizzardi K."/>
            <person name="Winiecka-Krusnell J."/>
            <person name="Ramliden M."/>
            <person name="Alm E."/>
            <person name="Andersson S."/>
            <person name="Byfors S."/>
        </authorList>
    </citation>
    <scope>NUCLEOTIDE SEQUENCE [LARGE SCALE GENOMIC DNA]</scope>
    <source>
        <strain evidence="2 3">LEGN</strain>
    </source>
</reference>
<dbReference type="Pfam" id="PF00578">
    <property type="entry name" value="AhpC-TSA"/>
    <property type="match status" value="1"/>
</dbReference>
<dbReference type="EMBL" id="JNCF01000009">
    <property type="protein sequence ID" value="KGP63864.1"/>
    <property type="molecule type" value="Genomic_DNA"/>
</dbReference>
<dbReference type="OrthoDB" id="9809746at2"/>
<evidence type="ECO:0000313" key="3">
    <source>
        <dbReference type="Proteomes" id="UP000054422"/>
    </source>
</evidence>
<dbReference type="GO" id="GO:0016209">
    <property type="term" value="F:antioxidant activity"/>
    <property type="evidence" value="ECO:0007669"/>
    <property type="project" value="InterPro"/>
</dbReference>
<protein>
    <submittedName>
        <fullName evidence="2">Thioredoxin</fullName>
    </submittedName>
</protein>
<dbReference type="STRING" id="1498499.EP47_12620"/>
<dbReference type="InterPro" id="IPR047262">
    <property type="entry name" value="PRX-like1"/>
</dbReference>